<dbReference type="EMBL" id="BK014646">
    <property type="protein sequence ID" value="DAD65643.1"/>
    <property type="molecule type" value="Genomic_DNA"/>
</dbReference>
<sequence length="144" mass="15303">MKTPRFVAPNDFPDWSHAFDGEASYPLTERFRGPLLTAARWSSWYASTGDVPSANPKDIARLAARALADITGEPAERIIAEARGGAQFVLTRGATGWIAGLAAKALYNSLKLCQAADATEHAQAEAWLRALVLAHAVGAAEAQA</sequence>
<protein>
    <submittedName>
        <fullName evidence="1">Uncharacterized protein</fullName>
    </submittedName>
</protein>
<name>A0A8S5L6R8_9CAUD</name>
<reference evidence="1" key="1">
    <citation type="journal article" date="2021" name="Proc. Natl. Acad. Sci. U.S.A.">
        <title>A Catalog of Tens of Thousands of Viruses from Human Metagenomes Reveals Hidden Associations with Chronic Diseases.</title>
        <authorList>
            <person name="Tisza M.J."/>
            <person name="Buck C.B."/>
        </authorList>
    </citation>
    <scope>NUCLEOTIDE SEQUENCE</scope>
    <source>
        <strain evidence="1">Ct45W1</strain>
    </source>
</reference>
<proteinExistence type="predicted"/>
<accession>A0A8S5L6R8</accession>
<evidence type="ECO:0000313" key="1">
    <source>
        <dbReference type="EMBL" id="DAD65643.1"/>
    </source>
</evidence>
<organism evidence="1">
    <name type="scientific">Siphoviridae sp. ct45W1</name>
    <dbReference type="NCBI Taxonomy" id="2823562"/>
    <lineage>
        <taxon>Viruses</taxon>
        <taxon>Duplodnaviria</taxon>
        <taxon>Heunggongvirae</taxon>
        <taxon>Uroviricota</taxon>
        <taxon>Caudoviricetes</taxon>
    </lineage>
</organism>